<accession>A0A915KMD7</accession>
<dbReference type="WBParaSite" id="nRc.2.0.1.t39609-RA">
    <property type="protein sequence ID" value="nRc.2.0.1.t39609-RA"/>
    <property type="gene ID" value="nRc.2.0.1.g39609"/>
</dbReference>
<evidence type="ECO:0000313" key="1">
    <source>
        <dbReference type="Proteomes" id="UP000887565"/>
    </source>
</evidence>
<protein>
    <submittedName>
        <fullName evidence="2">Ovule protein</fullName>
    </submittedName>
</protein>
<sequence length="77" mass="9075">MSLLPKQATCKDLFSKVFPIHIIQNYVKVLYPWYLSMMVSFRYVCHWLSNQMNSQCSILGAKTKLLIVCCLERKMKI</sequence>
<name>A0A915KMD7_ROMCU</name>
<dbReference type="Proteomes" id="UP000887565">
    <property type="component" value="Unplaced"/>
</dbReference>
<organism evidence="1 2">
    <name type="scientific">Romanomermis culicivorax</name>
    <name type="common">Nematode worm</name>
    <dbReference type="NCBI Taxonomy" id="13658"/>
    <lineage>
        <taxon>Eukaryota</taxon>
        <taxon>Metazoa</taxon>
        <taxon>Ecdysozoa</taxon>
        <taxon>Nematoda</taxon>
        <taxon>Enoplea</taxon>
        <taxon>Dorylaimia</taxon>
        <taxon>Mermithida</taxon>
        <taxon>Mermithoidea</taxon>
        <taxon>Mermithidae</taxon>
        <taxon>Romanomermis</taxon>
    </lineage>
</organism>
<evidence type="ECO:0000313" key="2">
    <source>
        <dbReference type="WBParaSite" id="nRc.2.0.1.t39609-RA"/>
    </source>
</evidence>
<proteinExistence type="predicted"/>
<reference evidence="2" key="1">
    <citation type="submission" date="2022-11" db="UniProtKB">
        <authorList>
            <consortium name="WormBaseParasite"/>
        </authorList>
    </citation>
    <scope>IDENTIFICATION</scope>
</reference>
<dbReference type="AlphaFoldDB" id="A0A915KMD7"/>
<keyword evidence="1" id="KW-1185">Reference proteome</keyword>